<feature type="compositionally biased region" description="Polar residues" evidence="1">
    <location>
        <begin position="96"/>
        <end position="108"/>
    </location>
</feature>
<name>A0A9P8WFV4_9HYPO</name>
<feature type="compositionally biased region" description="Basic and acidic residues" evidence="1">
    <location>
        <begin position="62"/>
        <end position="85"/>
    </location>
</feature>
<dbReference type="OrthoDB" id="4357148at2759"/>
<reference evidence="2 3" key="1">
    <citation type="journal article" date="2021" name="Nat. Commun.">
        <title>Genetic determinants of endophytism in the Arabidopsis root mycobiome.</title>
        <authorList>
            <person name="Mesny F."/>
            <person name="Miyauchi S."/>
            <person name="Thiergart T."/>
            <person name="Pickel B."/>
            <person name="Atanasova L."/>
            <person name="Karlsson M."/>
            <person name="Huettel B."/>
            <person name="Barry K.W."/>
            <person name="Haridas S."/>
            <person name="Chen C."/>
            <person name="Bauer D."/>
            <person name="Andreopoulos W."/>
            <person name="Pangilinan J."/>
            <person name="LaButti K."/>
            <person name="Riley R."/>
            <person name="Lipzen A."/>
            <person name="Clum A."/>
            <person name="Drula E."/>
            <person name="Henrissat B."/>
            <person name="Kohler A."/>
            <person name="Grigoriev I.V."/>
            <person name="Martin F.M."/>
            <person name="Hacquard S."/>
        </authorList>
    </citation>
    <scope>NUCLEOTIDE SEQUENCE [LARGE SCALE GENOMIC DNA]</scope>
    <source>
        <strain evidence="2 3">MPI-CAGE-CH-0241</strain>
    </source>
</reference>
<evidence type="ECO:0008006" key="4">
    <source>
        <dbReference type="Google" id="ProtNLM"/>
    </source>
</evidence>
<sequence length="108" mass="11812">MPSRNTDEAPSGEVMDDSYVSRSGSKNEAIPVQSDSDRVIDPIDTSKADTDAQLEKDDAEAIDTRNIMKERTRHAQPEGSYREPGDTEGLPDDTGRSANTLTRNQNTA</sequence>
<evidence type="ECO:0000313" key="3">
    <source>
        <dbReference type="Proteomes" id="UP000777438"/>
    </source>
</evidence>
<protein>
    <recommendedName>
        <fullName evidence="4">Histone chaperone domain-containing protein</fullName>
    </recommendedName>
</protein>
<feature type="region of interest" description="Disordered" evidence="1">
    <location>
        <begin position="1"/>
        <end position="108"/>
    </location>
</feature>
<dbReference type="EMBL" id="JAGPYM010000002">
    <property type="protein sequence ID" value="KAH6898242.1"/>
    <property type="molecule type" value="Genomic_DNA"/>
</dbReference>
<accession>A0A9P8WFV4</accession>
<gene>
    <name evidence="2" type="ORF">B0T10DRAFT_555574</name>
</gene>
<evidence type="ECO:0000256" key="1">
    <source>
        <dbReference type="SAM" id="MobiDB-lite"/>
    </source>
</evidence>
<organism evidence="2 3">
    <name type="scientific">Thelonectria olida</name>
    <dbReference type="NCBI Taxonomy" id="1576542"/>
    <lineage>
        <taxon>Eukaryota</taxon>
        <taxon>Fungi</taxon>
        <taxon>Dikarya</taxon>
        <taxon>Ascomycota</taxon>
        <taxon>Pezizomycotina</taxon>
        <taxon>Sordariomycetes</taxon>
        <taxon>Hypocreomycetidae</taxon>
        <taxon>Hypocreales</taxon>
        <taxon>Nectriaceae</taxon>
        <taxon>Thelonectria</taxon>
    </lineage>
</organism>
<comment type="caution">
    <text evidence="2">The sequence shown here is derived from an EMBL/GenBank/DDBJ whole genome shotgun (WGS) entry which is preliminary data.</text>
</comment>
<proteinExistence type="predicted"/>
<evidence type="ECO:0000313" key="2">
    <source>
        <dbReference type="EMBL" id="KAH6898242.1"/>
    </source>
</evidence>
<dbReference type="Proteomes" id="UP000777438">
    <property type="component" value="Unassembled WGS sequence"/>
</dbReference>
<feature type="compositionally biased region" description="Basic and acidic residues" evidence="1">
    <location>
        <begin position="35"/>
        <end position="56"/>
    </location>
</feature>
<dbReference type="AlphaFoldDB" id="A0A9P8WFV4"/>
<keyword evidence="3" id="KW-1185">Reference proteome</keyword>